<feature type="transmembrane region" description="Helical" evidence="1">
    <location>
        <begin position="81"/>
        <end position="99"/>
    </location>
</feature>
<feature type="transmembrane region" description="Helical" evidence="1">
    <location>
        <begin position="25"/>
        <end position="45"/>
    </location>
</feature>
<keyword evidence="1" id="KW-1133">Transmembrane helix</keyword>
<evidence type="ECO:0000313" key="3">
    <source>
        <dbReference type="Proteomes" id="UP000663525"/>
    </source>
</evidence>
<name>A0A897MYV1_9EURY</name>
<dbReference type="AlphaFoldDB" id="A0A897MYV1"/>
<dbReference type="EMBL" id="CP064787">
    <property type="protein sequence ID" value="QSG05461.1"/>
    <property type="molecule type" value="Genomic_DNA"/>
</dbReference>
<evidence type="ECO:0000313" key="2">
    <source>
        <dbReference type="EMBL" id="QSG05461.1"/>
    </source>
</evidence>
<feature type="transmembrane region" description="Helical" evidence="1">
    <location>
        <begin position="52"/>
        <end position="75"/>
    </location>
</feature>
<dbReference type="Proteomes" id="UP000663525">
    <property type="component" value="Chromosome"/>
</dbReference>
<sequence length="121" mass="13339">MILDPTGNILGIPFEWIQDSPFGSYLIPGVFLLIVLGFGSFVTAFGIARRQLWAWPAGLVLGLITVVWIGVQYAVIQQYFFLQPVIAGVGTTIIVLLLLPSMQSYYQANAALARLGIVRRR</sequence>
<evidence type="ECO:0000256" key="1">
    <source>
        <dbReference type="SAM" id="Phobius"/>
    </source>
</evidence>
<gene>
    <name evidence="2" type="ORF">HSR121_1114</name>
</gene>
<protein>
    <submittedName>
        <fullName evidence="2">Uncharacterized protein</fullName>
    </submittedName>
</protein>
<proteinExistence type="predicted"/>
<organism evidence="2 3">
    <name type="scientific">Halapricum desulfuricans</name>
    <dbReference type="NCBI Taxonomy" id="2841257"/>
    <lineage>
        <taxon>Archaea</taxon>
        <taxon>Methanobacteriati</taxon>
        <taxon>Methanobacteriota</taxon>
        <taxon>Stenosarchaea group</taxon>
        <taxon>Halobacteria</taxon>
        <taxon>Halobacteriales</taxon>
        <taxon>Haloarculaceae</taxon>
        <taxon>Halapricum</taxon>
    </lineage>
</organism>
<keyword evidence="1" id="KW-0812">Transmembrane</keyword>
<keyword evidence="1" id="KW-0472">Membrane</keyword>
<accession>A0A897MYV1</accession>
<reference evidence="2" key="1">
    <citation type="submission" date="2020-11" db="EMBL/GenBank/DDBJ databases">
        <title>Carbohydrate-dependent, anaerobic sulfur respiration: A novel catabolism in halophilic archaea.</title>
        <authorList>
            <person name="Sorokin D.Y."/>
            <person name="Messina E."/>
            <person name="Smedile F."/>
            <person name="La Cono V."/>
            <person name="Hallsworth J.E."/>
            <person name="Yakimov M.M."/>
        </authorList>
    </citation>
    <scope>NUCLEOTIDE SEQUENCE</scope>
    <source>
        <strain evidence="2">HSR12-1</strain>
    </source>
</reference>